<dbReference type="InterPro" id="IPR007314">
    <property type="entry name" value="Cofac_haem-bd_dom"/>
</dbReference>
<dbReference type="SUPFAM" id="SSF159501">
    <property type="entry name" value="EreA/ChaN-like"/>
    <property type="match status" value="1"/>
</dbReference>
<dbReference type="Proteomes" id="UP000181897">
    <property type="component" value="Chromosome"/>
</dbReference>
<feature type="chain" id="PRO_5012746317" description="Haem-binding uptake Tiki superfamily ChaN domain-containing protein" evidence="1">
    <location>
        <begin position="21"/>
        <end position="270"/>
    </location>
</feature>
<dbReference type="OrthoDB" id="9795827at2"/>
<feature type="domain" description="Haem-binding uptake Tiki superfamily ChaN" evidence="2">
    <location>
        <begin position="27"/>
        <end position="223"/>
    </location>
</feature>
<evidence type="ECO:0000313" key="3">
    <source>
        <dbReference type="EMBL" id="APE44517.1"/>
    </source>
</evidence>
<gene>
    <name evidence="3" type="ORF">BOO69_14660</name>
</gene>
<keyword evidence="1" id="KW-0732">Signal</keyword>
<dbReference type="STRING" id="1917485.BOO69_14660"/>
<dbReference type="Gene3D" id="3.40.50.11550">
    <property type="match status" value="2"/>
</dbReference>
<reference evidence="3 4" key="1">
    <citation type="submission" date="2016-11" db="EMBL/GenBank/DDBJ databases">
        <title>Complete genome sequence of Sulfitobacter sp. AM1-D1, a toxic bacteria associated with marine dinoflagellate Alexandrium minutum in East China Sea.</title>
        <authorList>
            <person name="Yang Q."/>
            <person name="Zhang X."/>
            <person name="Tian X."/>
        </authorList>
    </citation>
    <scope>NUCLEOTIDE SEQUENCE [LARGE SCALE GENOMIC DNA]</scope>
    <source>
        <strain evidence="3 4">AM1-D1</strain>
    </source>
</reference>
<proteinExistence type="predicted"/>
<feature type="signal peptide" evidence="1">
    <location>
        <begin position="1"/>
        <end position="20"/>
    </location>
</feature>
<protein>
    <recommendedName>
        <fullName evidence="2">Haem-binding uptake Tiki superfamily ChaN domain-containing protein</fullName>
    </recommendedName>
</protein>
<evidence type="ECO:0000259" key="2">
    <source>
        <dbReference type="Pfam" id="PF04187"/>
    </source>
</evidence>
<keyword evidence="4" id="KW-1185">Reference proteome</keyword>
<organism evidence="3 4">
    <name type="scientific">Sulfitobacter alexandrii</name>
    <dbReference type="NCBI Taxonomy" id="1917485"/>
    <lineage>
        <taxon>Bacteria</taxon>
        <taxon>Pseudomonadati</taxon>
        <taxon>Pseudomonadota</taxon>
        <taxon>Alphaproteobacteria</taxon>
        <taxon>Rhodobacterales</taxon>
        <taxon>Roseobacteraceae</taxon>
        <taxon>Sulfitobacter</taxon>
    </lineage>
</organism>
<evidence type="ECO:0000313" key="4">
    <source>
        <dbReference type="Proteomes" id="UP000181897"/>
    </source>
</evidence>
<dbReference type="EMBL" id="CP018076">
    <property type="protein sequence ID" value="APE44517.1"/>
    <property type="molecule type" value="Genomic_DNA"/>
</dbReference>
<evidence type="ECO:0000256" key="1">
    <source>
        <dbReference type="SAM" id="SignalP"/>
    </source>
</evidence>
<dbReference type="AlphaFoldDB" id="A0A1J0WJP5"/>
<name>A0A1J0WJP5_9RHOB</name>
<dbReference type="KEGG" id="suam:BOO69_14660"/>
<dbReference type="RefSeq" id="WP_071972861.1">
    <property type="nucleotide sequence ID" value="NZ_CP018076.1"/>
</dbReference>
<accession>A0A1J0WJP5</accession>
<dbReference type="Pfam" id="PF04187">
    <property type="entry name" value="Cofac_haem_bdg"/>
    <property type="match status" value="1"/>
</dbReference>
<sequence length="270" mass="28371">MRLIPVFLAALLAIPAPAPADTDAGGIARMQAADIVILGEVHDNADHHAGQARLIAEIAPKVVVFEMLTPGQAAQVNADDRADLDGLADRIGWAASGWPDFPLYRPVFAALGETPVVGAALPRDRVRAAFDTGAATVFGPDAGRFGLDTPLPPEEQETRAALQFAAHCEAMPMHLMAGMVEAQRLRDAHFSAVTLEALATYGAPVVVIAGTGHARKDWGMPALIARAAPDTVVHAVGFAERPAPDTDPRFDTTIVTDPADRPDPCTAFAN</sequence>
<dbReference type="CDD" id="cd14727">
    <property type="entry name" value="ChanN-like"/>
    <property type="match status" value="1"/>
</dbReference>